<protein>
    <recommendedName>
        <fullName evidence="1">Chitin-binding type-4 domain-containing protein</fullName>
    </recommendedName>
</protein>
<dbReference type="PANTHER" id="PTHR21113">
    <property type="entry name" value="AGAP001705-PA"/>
    <property type="match status" value="1"/>
</dbReference>
<keyword evidence="3" id="KW-1185">Reference proteome</keyword>
<dbReference type="Proteomes" id="UP001353858">
    <property type="component" value="Unassembled WGS sequence"/>
</dbReference>
<sequence length="377" mass="42767">MNNKKTKCMRISKVQGDNMKLIVNGNIIEQVKNYTYLDMKTLATIFFGFLHVVSIKGHGRLMDPPARNSMWRFGFPNPVNYNDNELFCGGWAVQWEQNMGKCGICGDPYHVEEPRPHEAGGLYAKGILTKHYSVGQEIDIEVELTANHYGHFEIKICPNNNPAQEATQECFDHHPLYVSGARDVKYIIPEDGKKKAIFQYKVVLPPYVTCTQCVLQWTYYTGNQWGECSNGTEAQGCGRSEIFRNCADVSILTSVGAGIPPLFVGQDNPFLLYYRSAAKSESYQVKALVVRNQVCVPTRLFRIMPGMNEWCQTNCLRYPPHCPHTLCQCPTTCDAIGEFEGQTGADVYCMDQCIVYPQKCPYQKCNCYEDDEEENKL</sequence>
<reference evidence="3" key="1">
    <citation type="submission" date="2023-01" db="EMBL/GenBank/DDBJ databases">
        <title>Key to firefly adult light organ development and bioluminescence: homeobox transcription factors regulate luciferase expression and transportation to peroxisome.</title>
        <authorList>
            <person name="Fu X."/>
        </authorList>
    </citation>
    <scope>NUCLEOTIDE SEQUENCE [LARGE SCALE GENOMIC DNA]</scope>
</reference>
<evidence type="ECO:0000313" key="2">
    <source>
        <dbReference type="EMBL" id="KAK4876333.1"/>
    </source>
</evidence>
<evidence type="ECO:0000259" key="1">
    <source>
        <dbReference type="Pfam" id="PF03067"/>
    </source>
</evidence>
<accession>A0AAN7QFI7</accession>
<organism evidence="2 3">
    <name type="scientific">Aquatica leii</name>
    <dbReference type="NCBI Taxonomy" id="1421715"/>
    <lineage>
        <taxon>Eukaryota</taxon>
        <taxon>Metazoa</taxon>
        <taxon>Ecdysozoa</taxon>
        <taxon>Arthropoda</taxon>
        <taxon>Hexapoda</taxon>
        <taxon>Insecta</taxon>
        <taxon>Pterygota</taxon>
        <taxon>Neoptera</taxon>
        <taxon>Endopterygota</taxon>
        <taxon>Coleoptera</taxon>
        <taxon>Polyphaga</taxon>
        <taxon>Elateriformia</taxon>
        <taxon>Elateroidea</taxon>
        <taxon>Lampyridae</taxon>
        <taxon>Luciolinae</taxon>
        <taxon>Aquatica</taxon>
    </lineage>
</organism>
<dbReference type="AlphaFoldDB" id="A0AAN7QFI7"/>
<dbReference type="Pfam" id="PF03067">
    <property type="entry name" value="LPMO_10"/>
    <property type="match status" value="1"/>
</dbReference>
<proteinExistence type="predicted"/>
<evidence type="ECO:0000313" key="3">
    <source>
        <dbReference type="Proteomes" id="UP001353858"/>
    </source>
</evidence>
<feature type="domain" description="Chitin-binding type-4" evidence="1">
    <location>
        <begin position="58"/>
        <end position="249"/>
    </location>
</feature>
<dbReference type="EMBL" id="JARPUR010000005">
    <property type="protein sequence ID" value="KAK4876333.1"/>
    <property type="molecule type" value="Genomic_DNA"/>
</dbReference>
<gene>
    <name evidence="2" type="ORF">RN001_012755</name>
</gene>
<comment type="caution">
    <text evidence="2">The sequence shown here is derived from an EMBL/GenBank/DDBJ whole genome shotgun (WGS) entry which is preliminary data.</text>
</comment>
<dbReference type="InterPro" id="IPR004302">
    <property type="entry name" value="Cellulose/chitin-bd_N"/>
</dbReference>
<dbReference type="PANTHER" id="PTHR21113:SF6">
    <property type="entry name" value="CHITIN-BINDING TYPE-4 DOMAIN-CONTAINING PROTEIN"/>
    <property type="match status" value="1"/>
</dbReference>
<name>A0AAN7QFI7_9COLE</name>